<keyword evidence="3" id="KW-0677">Repeat</keyword>
<sequence length="55" mass="5531">MLIKKNAWIGAKATILPGVTVGENAVVAAGAVVTKDVSANTVVAGMPAKVIKKID</sequence>
<evidence type="ECO:0000256" key="2">
    <source>
        <dbReference type="ARBA" id="ARBA00022679"/>
    </source>
</evidence>
<gene>
    <name evidence="6" type="ORF">BC335_1884</name>
</gene>
<keyword evidence="4" id="KW-0220">Diaminopimelate biosynthesis</keyword>
<dbReference type="EMBL" id="CP017982">
    <property type="protein sequence ID" value="AYE62260.1"/>
    <property type="molecule type" value="Genomic_DNA"/>
</dbReference>
<dbReference type="Pfam" id="PF00132">
    <property type="entry name" value="Hexapep"/>
    <property type="match status" value="1"/>
</dbReference>
<keyword evidence="2 6" id="KW-0808">Transferase</keyword>
<dbReference type="PROSITE" id="PS00101">
    <property type="entry name" value="HEXAPEP_TRANSFERASES"/>
    <property type="match status" value="1"/>
</dbReference>
<evidence type="ECO:0000256" key="3">
    <source>
        <dbReference type="ARBA" id="ARBA00022737"/>
    </source>
</evidence>
<reference evidence="6 7" key="1">
    <citation type="submission" date="2016-10" db="EMBL/GenBank/DDBJ databases">
        <title>Complete genomic sequencing of Lactobacillus helveticus LH99 and comparative genome analysis.</title>
        <authorList>
            <person name="Li N."/>
            <person name="You C."/>
            <person name="Liu Z."/>
        </authorList>
    </citation>
    <scope>NUCLEOTIDE SEQUENCE [LARGE SCALE GENOMIC DNA]</scope>
    <source>
        <strain evidence="6 7">LH99</strain>
    </source>
</reference>
<name>A0A386RGN7_LACHE</name>
<dbReference type="GO" id="GO:0016740">
    <property type="term" value="F:transferase activity"/>
    <property type="evidence" value="ECO:0007669"/>
    <property type="project" value="UniProtKB-KW"/>
</dbReference>
<evidence type="ECO:0000313" key="6">
    <source>
        <dbReference type="EMBL" id="AYE62260.1"/>
    </source>
</evidence>
<dbReference type="Gene3D" id="2.160.10.10">
    <property type="entry name" value="Hexapeptide repeat proteins"/>
    <property type="match status" value="1"/>
</dbReference>
<dbReference type="Proteomes" id="UP000267794">
    <property type="component" value="Chromosome"/>
</dbReference>
<keyword evidence="1" id="KW-0028">Amino-acid biosynthesis</keyword>
<accession>A0A386RGN7</accession>
<organism evidence="6 7">
    <name type="scientific">Lactobacillus helveticus</name>
    <name type="common">Lactobacillus suntoryeus</name>
    <dbReference type="NCBI Taxonomy" id="1587"/>
    <lineage>
        <taxon>Bacteria</taxon>
        <taxon>Bacillati</taxon>
        <taxon>Bacillota</taxon>
        <taxon>Bacilli</taxon>
        <taxon>Lactobacillales</taxon>
        <taxon>Lactobacillaceae</taxon>
        <taxon>Lactobacillus</taxon>
    </lineage>
</organism>
<dbReference type="InterPro" id="IPR001451">
    <property type="entry name" value="Hexapep"/>
</dbReference>
<evidence type="ECO:0000256" key="4">
    <source>
        <dbReference type="ARBA" id="ARBA00022915"/>
    </source>
</evidence>
<dbReference type="SUPFAM" id="SSF51161">
    <property type="entry name" value="Trimeric LpxA-like enzymes"/>
    <property type="match status" value="1"/>
</dbReference>
<dbReference type="InterPro" id="IPR050179">
    <property type="entry name" value="Trans_hexapeptide_repeat"/>
</dbReference>
<protein>
    <submittedName>
        <fullName evidence="6">Maltose o-acetyltransferase</fullName>
    </submittedName>
</protein>
<dbReference type="GO" id="GO:0019877">
    <property type="term" value="P:diaminopimelate biosynthetic process"/>
    <property type="evidence" value="ECO:0007669"/>
    <property type="project" value="UniProtKB-KW"/>
</dbReference>
<dbReference type="GO" id="GO:0009085">
    <property type="term" value="P:lysine biosynthetic process"/>
    <property type="evidence" value="ECO:0007669"/>
    <property type="project" value="UniProtKB-KW"/>
</dbReference>
<evidence type="ECO:0000313" key="7">
    <source>
        <dbReference type="Proteomes" id="UP000267794"/>
    </source>
</evidence>
<dbReference type="PANTHER" id="PTHR43300">
    <property type="entry name" value="ACETYLTRANSFERASE"/>
    <property type="match status" value="1"/>
</dbReference>
<keyword evidence="5" id="KW-0457">Lysine biosynthesis</keyword>
<dbReference type="InterPro" id="IPR018357">
    <property type="entry name" value="Hexapep_transf_CS"/>
</dbReference>
<dbReference type="InterPro" id="IPR011004">
    <property type="entry name" value="Trimer_LpxA-like_sf"/>
</dbReference>
<dbReference type="AlphaFoldDB" id="A0A386RGN7"/>
<dbReference type="PANTHER" id="PTHR43300:SF10">
    <property type="entry name" value="2,3,4,5-TETRAHYDROPYRIDINE-2,6-DICARBOXYLATE N-ACETYLTRANSFERASE"/>
    <property type="match status" value="1"/>
</dbReference>
<proteinExistence type="predicted"/>
<evidence type="ECO:0000256" key="1">
    <source>
        <dbReference type="ARBA" id="ARBA00022605"/>
    </source>
</evidence>
<evidence type="ECO:0000256" key="5">
    <source>
        <dbReference type="ARBA" id="ARBA00023154"/>
    </source>
</evidence>